<comment type="caution">
    <text evidence="7">The sequence shown here is derived from an EMBL/GenBank/DDBJ whole genome shotgun (WGS) entry which is preliminary data.</text>
</comment>
<dbReference type="AlphaFoldDB" id="A0AAJ0B9Q9"/>
<protein>
    <recommendedName>
        <fullName evidence="6">AA1-like domain-containing protein</fullName>
    </recommendedName>
</protein>
<dbReference type="EMBL" id="MU839838">
    <property type="protein sequence ID" value="KAK1753319.1"/>
    <property type="molecule type" value="Genomic_DNA"/>
</dbReference>
<keyword evidence="3 5" id="KW-0732">Signal</keyword>
<dbReference type="Pfam" id="PF16541">
    <property type="entry name" value="AltA1"/>
    <property type="match status" value="1"/>
</dbReference>
<evidence type="ECO:0000313" key="8">
    <source>
        <dbReference type="Proteomes" id="UP001239445"/>
    </source>
</evidence>
<dbReference type="GO" id="GO:0005576">
    <property type="term" value="C:extracellular region"/>
    <property type="evidence" value="ECO:0007669"/>
    <property type="project" value="UniProtKB-SubCell"/>
</dbReference>
<evidence type="ECO:0000256" key="5">
    <source>
        <dbReference type="SAM" id="SignalP"/>
    </source>
</evidence>
<accession>A0AAJ0B9Q9</accession>
<evidence type="ECO:0000256" key="4">
    <source>
        <dbReference type="ARBA" id="ARBA00023157"/>
    </source>
</evidence>
<feature type="chain" id="PRO_5042512997" description="AA1-like domain-containing protein" evidence="5">
    <location>
        <begin position="21"/>
        <end position="172"/>
    </location>
</feature>
<dbReference type="InterPro" id="IPR032382">
    <property type="entry name" value="AltA1"/>
</dbReference>
<gene>
    <name evidence="7" type="ORF">QBC47DRAFT_431801</name>
</gene>
<name>A0AAJ0B9Q9_9PEZI</name>
<feature type="signal peptide" evidence="5">
    <location>
        <begin position="1"/>
        <end position="20"/>
    </location>
</feature>
<evidence type="ECO:0000313" key="7">
    <source>
        <dbReference type="EMBL" id="KAK1753319.1"/>
    </source>
</evidence>
<dbReference type="Proteomes" id="UP001239445">
    <property type="component" value="Unassembled WGS sequence"/>
</dbReference>
<evidence type="ECO:0000256" key="3">
    <source>
        <dbReference type="ARBA" id="ARBA00022729"/>
    </source>
</evidence>
<reference evidence="7" key="1">
    <citation type="submission" date="2023-06" db="EMBL/GenBank/DDBJ databases">
        <title>Genome-scale phylogeny and comparative genomics of the fungal order Sordariales.</title>
        <authorList>
            <consortium name="Lawrence Berkeley National Laboratory"/>
            <person name="Hensen N."/>
            <person name="Bonometti L."/>
            <person name="Westerberg I."/>
            <person name="Brannstrom I.O."/>
            <person name="Guillou S."/>
            <person name="Cros-Aarteil S."/>
            <person name="Calhoun S."/>
            <person name="Haridas S."/>
            <person name="Kuo A."/>
            <person name="Mondo S."/>
            <person name="Pangilinan J."/>
            <person name="Riley R."/>
            <person name="Labutti K."/>
            <person name="Andreopoulos B."/>
            <person name="Lipzen A."/>
            <person name="Chen C."/>
            <person name="Yanf M."/>
            <person name="Daum C."/>
            <person name="Ng V."/>
            <person name="Clum A."/>
            <person name="Steindorff A."/>
            <person name="Ohm R."/>
            <person name="Martin F."/>
            <person name="Silar P."/>
            <person name="Natvig D."/>
            <person name="Lalanne C."/>
            <person name="Gautier V."/>
            <person name="Ament-Velasquez S.L."/>
            <person name="Kruys A."/>
            <person name="Hutchinson M.I."/>
            <person name="Powell A.J."/>
            <person name="Barry K."/>
            <person name="Miller A.N."/>
            <person name="Grigoriev I.V."/>
            <person name="Debuchy R."/>
            <person name="Gladieux P."/>
            <person name="Thoren M.H."/>
            <person name="Johannesson H."/>
        </authorList>
    </citation>
    <scope>NUCLEOTIDE SEQUENCE</scope>
    <source>
        <strain evidence="7">PSN4</strain>
    </source>
</reference>
<sequence>MFWGFASLCVLAASAVGGLALPSSVLLAERESSDVQKCIDLSTSSPRWEITNLDFTTINYNTGGRMGDIRFNAYNPAVDTNTACTASDIDMSGSSTAWHDCSVAGTGFQFSLSDFGLHVKGNWTCGGEQKKIFKGEGTISPAILQCDDYPYETRGWQTICRMDNGIIEAKLT</sequence>
<organism evidence="7 8">
    <name type="scientific">Echria macrotheca</name>
    <dbReference type="NCBI Taxonomy" id="438768"/>
    <lineage>
        <taxon>Eukaryota</taxon>
        <taxon>Fungi</taxon>
        <taxon>Dikarya</taxon>
        <taxon>Ascomycota</taxon>
        <taxon>Pezizomycotina</taxon>
        <taxon>Sordariomycetes</taxon>
        <taxon>Sordariomycetidae</taxon>
        <taxon>Sordariales</taxon>
        <taxon>Schizotheciaceae</taxon>
        <taxon>Echria</taxon>
    </lineage>
</organism>
<evidence type="ECO:0000256" key="2">
    <source>
        <dbReference type="ARBA" id="ARBA00022525"/>
    </source>
</evidence>
<keyword evidence="8" id="KW-1185">Reference proteome</keyword>
<keyword evidence="2" id="KW-0964">Secreted</keyword>
<proteinExistence type="predicted"/>
<evidence type="ECO:0000256" key="1">
    <source>
        <dbReference type="ARBA" id="ARBA00004613"/>
    </source>
</evidence>
<feature type="domain" description="AA1-like" evidence="6">
    <location>
        <begin position="52"/>
        <end position="153"/>
    </location>
</feature>
<comment type="subcellular location">
    <subcellularLocation>
        <location evidence="1">Secreted</location>
    </subcellularLocation>
</comment>
<keyword evidence="4" id="KW-1015">Disulfide bond</keyword>
<evidence type="ECO:0000259" key="6">
    <source>
        <dbReference type="Pfam" id="PF16541"/>
    </source>
</evidence>